<organism evidence="1 2">
    <name type="scientific">Rhizopus stolonifer</name>
    <name type="common">Rhizopus nigricans</name>
    <dbReference type="NCBI Taxonomy" id="4846"/>
    <lineage>
        <taxon>Eukaryota</taxon>
        <taxon>Fungi</taxon>
        <taxon>Fungi incertae sedis</taxon>
        <taxon>Mucoromycota</taxon>
        <taxon>Mucoromycotina</taxon>
        <taxon>Mucoromycetes</taxon>
        <taxon>Mucorales</taxon>
        <taxon>Mucorineae</taxon>
        <taxon>Rhizopodaceae</taxon>
        <taxon>Rhizopus</taxon>
    </lineage>
</organism>
<evidence type="ECO:0000313" key="1">
    <source>
        <dbReference type="EMBL" id="RCI03404.1"/>
    </source>
</evidence>
<gene>
    <name evidence="1" type="ORF">CU098_012442</name>
</gene>
<comment type="caution">
    <text evidence="1">The sequence shown here is derived from an EMBL/GenBank/DDBJ whole genome shotgun (WGS) entry which is preliminary data.</text>
</comment>
<protein>
    <submittedName>
        <fullName evidence="1">Uncharacterized protein</fullName>
    </submittedName>
</protein>
<dbReference type="Proteomes" id="UP000253551">
    <property type="component" value="Unassembled WGS sequence"/>
</dbReference>
<feature type="non-terminal residue" evidence="1">
    <location>
        <position position="194"/>
    </location>
</feature>
<keyword evidence="2" id="KW-1185">Reference proteome</keyword>
<proteinExistence type="predicted"/>
<accession>A0A367KME4</accession>
<dbReference type="OrthoDB" id="2271149at2759"/>
<name>A0A367KME4_RHIST</name>
<sequence length="194" mass="21699">MPRIYTEADLLDAVYGFIKQSRLISETEAITAIGSQSSSENKNLYRNIGSNDRIERQQNADHADLVFRHNGYEIGCVEIGLDDYGSHGTKELNEKRLKTPKMMRCFCSRIVEQFKISPSEIKAVGILISGNYITAKAMSFSKGSIGLVSSSQRLKMPSSVNEIPRFLPPVLHLIYNCSQIIKSTKEHLENISGI</sequence>
<evidence type="ECO:0000313" key="2">
    <source>
        <dbReference type="Proteomes" id="UP000253551"/>
    </source>
</evidence>
<dbReference type="EMBL" id="PJQM01001032">
    <property type="protein sequence ID" value="RCI03404.1"/>
    <property type="molecule type" value="Genomic_DNA"/>
</dbReference>
<dbReference type="AlphaFoldDB" id="A0A367KME4"/>
<reference evidence="1 2" key="1">
    <citation type="journal article" date="2018" name="G3 (Bethesda)">
        <title>Phylogenetic and Phylogenomic Definition of Rhizopus Species.</title>
        <authorList>
            <person name="Gryganskyi A.P."/>
            <person name="Golan J."/>
            <person name="Dolatabadi S."/>
            <person name="Mondo S."/>
            <person name="Robb S."/>
            <person name="Idnurm A."/>
            <person name="Muszewska A."/>
            <person name="Steczkiewicz K."/>
            <person name="Masonjones S."/>
            <person name="Liao H.L."/>
            <person name="Gajdeczka M.T."/>
            <person name="Anike F."/>
            <person name="Vuek A."/>
            <person name="Anishchenko I.M."/>
            <person name="Voigt K."/>
            <person name="de Hoog G.S."/>
            <person name="Smith M.E."/>
            <person name="Heitman J."/>
            <person name="Vilgalys R."/>
            <person name="Stajich J.E."/>
        </authorList>
    </citation>
    <scope>NUCLEOTIDE SEQUENCE [LARGE SCALE GENOMIC DNA]</scope>
    <source>
        <strain evidence="1 2">LSU 92-RS-03</strain>
    </source>
</reference>